<organism evidence="2 3">
    <name type="scientific">Gimesia chilikensis</name>
    <dbReference type="NCBI Taxonomy" id="2605989"/>
    <lineage>
        <taxon>Bacteria</taxon>
        <taxon>Pseudomonadati</taxon>
        <taxon>Planctomycetota</taxon>
        <taxon>Planctomycetia</taxon>
        <taxon>Planctomycetales</taxon>
        <taxon>Planctomycetaceae</taxon>
        <taxon>Gimesia</taxon>
    </lineage>
</organism>
<name>A0A517WM93_9PLAN</name>
<gene>
    <name evidence="2" type="ORF">V6x_60960</name>
</gene>
<feature type="transmembrane region" description="Helical" evidence="1">
    <location>
        <begin position="39"/>
        <end position="60"/>
    </location>
</feature>
<proteinExistence type="predicted"/>
<feature type="transmembrane region" description="Helical" evidence="1">
    <location>
        <begin position="266"/>
        <end position="283"/>
    </location>
</feature>
<dbReference type="EMBL" id="CP036347">
    <property type="protein sequence ID" value="QDU06344.1"/>
    <property type="molecule type" value="Genomic_DNA"/>
</dbReference>
<feature type="transmembrane region" description="Helical" evidence="1">
    <location>
        <begin position="72"/>
        <end position="91"/>
    </location>
</feature>
<sequence length="312" mass="35849">MLSKILTSPDKFSHPDELTYEGQNTLSLTGSIRRLLKKALLSINSLSLDAPLVAITWLWFFSHIYNCYIIPAHYYILFSVTWLAYSGDRLLDTLRTPGSIRNTPRHRFTSQHFVPLLGLWLLTATFSVCFLLMALNSTELKWGFCLLSLLALYFVSCFCFPHLARSFLPREFLVGMFFSIATHFFIVVQQPAWAPYQFWTGFSFFAICTLNCLAISRWEFTSDLDAREVTFFTSNPERLKQFHHILIVFLILQSVISILMMWNQQVPVFELSLLLSTLLLIGLDRGNVSSRLKPVLADLALLTPWLILSILS</sequence>
<reference evidence="2 3" key="1">
    <citation type="submission" date="2019-02" db="EMBL/GenBank/DDBJ databases">
        <title>Deep-cultivation of Planctomycetes and their phenomic and genomic characterization uncovers novel biology.</title>
        <authorList>
            <person name="Wiegand S."/>
            <person name="Jogler M."/>
            <person name="Boedeker C."/>
            <person name="Pinto D."/>
            <person name="Vollmers J."/>
            <person name="Rivas-Marin E."/>
            <person name="Kohn T."/>
            <person name="Peeters S.H."/>
            <person name="Heuer A."/>
            <person name="Rast P."/>
            <person name="Oberbeckmann S."/>
            <person name="Bunk B."/>
            <person name="Jeske O."/>
            <person name="Meyerdierks A."/>
            <person name="Storesund J.E."/>
            <person name="Kallscheuer N."/>
            <person name="Luecker S."/>
            <person name="Lage O.M."/>
            <person name="Pohl T."/>
            <person name="Merkel B.J."/>
            <person name="Hornburger P."/>
            <person name="Mueller R.-W."/>
            <person name="Bruemmer F."/>
            <person name="Labrenz M."/>
            <person name="Spormann A.M."/>
            <person name="Op den Camp H."/>
            <person name="Overmann J."/>
            <person name="Amann R."/>
            <person name="Jetten M.S.M."/>
            <person name="Mascher T."/>
            <person name="Medema M.H."/>
            <person name="Devos D.P."/>
            <person name="Kaster A.-K."/>
            <person name="Ovreas L."/>
            <person name="Rohde M."/>
            <person name="Galperin M.Y."/>
            <person name="Jogler C."/>
        </authorList>
    </citation>
    <scope>NUCLEOTIDE SEQUENCE [LARGE SCALE GENOMIC DNA]</scope>
    <source>
        <strain evidence="2 3">V6</strain>
    </source>
</reference>
<feature type="transmembrane region" description="Helical" evidence="1">
    <location>
        <begin position="112"/>
        <end position="134"/>
    </location>
</feature>
<feature type="transmembrane region" description="Helical" evidence="1">
    <location>
        <begin position="140"/>
        <end position="160"/>
    </location>
</feature>
<protein>
    <recommendedName>
        <fullName evidence="4">Prenyltransferase</fullName>
    </recommendedName>
</protein>
<evidence type="ECO:0000313" key="2">
    <source>
        <dbReference type="EMBL" id="QDU06344.1"/>
    </source>
</evidence>
<accession>A0A517WM93</accession>
<feature type="transmembrane region" description="Helical" evidence="1">
    <location>
        <begin position="241"/>
        <end position="260"/>
    </location>
</feature>
<evidence type="ECO:0000313" key="3">
    <source>
        <dbReference type="Proteomes" id="UP000320722"/>
    </source>
</evidence>
<keyword evidence="1" id="KW-0812">Transmembrane</keyword>
<dbReference type="Proteomes" id="UP000320722">
    <property type="component" value="Chromosome"/>
</dbReference>
<evidence type="ECO:0008006" key="4">
    <source>
        <dbReference type="Google" id="ProtNLM"/>
    </source>
</evidence>
<keyword evidence="1" id="KW-1133">Transmembrane helix</keyword>
<feature type="transmembrane region" description="Helical" evidence="1">
    <location>
        <begin position="198"/>
        <end position="220"/>
    </location>
</feature>
<dbReference type="AlphaFoldDB" id="A0A517WM93"/>
<keyword evidence="1" id="KW-0472">Membrane</keyword>
<evidence type="ECO:0000256" key="1">
    <source>
        <dbReference type="SAM" id="Phobius"/>
    </source>
</evidence>